<dbReference type="Pfam" id="PF09713">
    <property type="entry name" value="A_thal_3526"/>
    <property type="match status" value="1"/>
</dbReference>
<dbReference type="EMBL" id="JBEAFC010000008">
    <property type="protein sequence ID" value="KAL1546857.1"/>
    <property type="molecule type" value="Genomic_DNA"/>
</dbReference>
<dbReference type="PANTHER" id="PTHR31871:SF1">
    <property type="entry name" value="HISTIDINE-TRNA LIGASE"/>
    <property type="match status" value="1"/>
</dbReference>
<evidence type="ECO:0000313" key="2">
    <source>
        <dbReference type="EMBL" id="KAL1546857.1"/>
    </source>
</evidence>
<comment type="caution">
    <text evidence="2">The sequence shown here is derived from an EMBL/GenBank/DDBJ whole genome shotgun (WGS) entry which is preliminary data.</text>
</comment>
<gene>
    <name evidence="2" type="ORF">AAHA92_23402</name>
</gene>
<dbReference type="Proteomes" id="UP001567538">
    <property type="component" value="Unassembled WGS sequence"/>
</dbReference>
<evidence type="ECO:0000256" key="1">
    <source>
        <dbReference type="SAM" id="MobiDB-lite"/>
    </source>
</evidence>
<reference evidence="2 3" key="1">
    <citation type="submission" date="2024-06" db="EMBL/GenBank/DDBJ databases">
        <title>A chromosome level genome sequence of Diviner's sage (Salvia divinorum).</title>
        <authorList>
            <person name="Ford S.A."/>
            <person name="Ro D.-K."/>
            <person name="Ness R.W."/>
            <person name="Phillips M.A."/>
        </authorList>
    </citation>
    <scope>NUCLEOTIDE SEQUENCE [LARGE SCALE GENOMIC DNA]</scope>
    <source>
        <strain evidence="2">SAF-2024a</strain>
        <tissue evidence="2">Leaf</tissue>
    </source>
</reference>
<name>A0ABD1GS69_SALDI</name>
<evidence type="ECO:0000313" key="3">
    <source>
        <dbReference type="Proteomes" id="UP001567538"/>
    </source>
</evidence>
<sequence length="124" mass="14428">MSNGKVREALLVKVLLVQGLIERCIQLYKNESEIVDYLLHNAKIEPDFTKLVWQRLEKESPKFFNAYHLRMVLRAQIRRYNELFEKQVELVRRTGRLVPSSLNGSQMHSMIQPPGTANTSHVHG</sequence>
<dbReference type="PANTHER" id="PTHR31871">
    <property type="entry name" value="OS02G0137100 PROTEIN"/>
    <property type="match status" value="1"/>
</dbReference>
<keyword evidence="3" id="KW-1185">Reference proteome</keyword>
<feature type="region of interest" description="Disordered" evidence="1">
    <location>
        <begin position="102"/>
        <end position="124"/>
    </location>
</feature>
<protein>
    <submittedName>
        <fullName evidence="2">Uncharacterized protein</fullName>
    </submittedName>
</protein>
<dbReference type="NCBIfam" id="TIGR01589">
    <property type="entry name" value="A_thal_3526"/>
    <property type="match status" value="1"/>
</dbReference>
<accession>A0ABD1GS69</accession>
<proteinExistence type="predicted"/>
<dbReference type="InterPro" id="IPR006476">
    <property type="entry name" value="CHP01589_pln"/>
</dbReference>
<organism evidence="2 3">
    <name type="scientific">Salvia divinorum</name>
    <name type="common">Maria pastora</name>
    <name type="synonym">Diviner's sage</name>
    <dbReference type="NCBI Taxonomy" id="28513"/>
    <lineage>
        <taxon>Eukaryota</taxon>
        <taxon>Viridiplantae</taxon>
        <taxon>Streptophyta</taxon>
        <taxon>Embryophyta</taxon>
        <taxon>Tracheophyta</taxon>
        <taxon>Spermatophyta</taxon>
        <taxon>Magnoliopsida</taxon>
        <taxon>eudicotyledons</taxon>
        <taxon>Gunneridae</taxon>
        <taxon>Pentapetalae</taxon>
        <taxon>asterids</taxon>
        <taxon>lamiids</taxon>
        <taxon>Lamiales</taxon>
        <taxon>Lamiaceae</taxon>
        <taxon>Nepetoideae</taxon>
        <taxon>Mentheae</taxon>
        <taxon>Salviinae</taxon>
        <taxon>Salvia</taxon>
        <taxon>Salvia subgen. Calosphace</taxon>
    </lineage>
</organism>
<dbReference type="AlphaFoldDB" id="A0ABD1GS69"/>